<keyword evidence="2" id="KW-0808">Transferase</keyword>
<dbReference type="AlphaFoldDB" id="A0A8H2PV16"/>
<evidence type="ECO:0000313" key="2">
    <source>
        <dbReference type="EMBL" id="TQO20347.1"/>
    </source>
</evidence>
<evidence type="ECO:0000259" key="1">
    <source>
        <dbReference type="Pfam" id="PF12804"/>
    </source>
</evidence>
<comment type="caution">
    <text evidence="2">The sequence shown here is derived from an EMBL/GenBank/DDBJ whole genome shotgun (WGS) entry which is preliminary data.</text>
</comment>
<dbReference type="Gene3D" id="3.90.550.10">
    <property type="entry name" value="Spore Coat Polysaccharide Biosynthesis Protein SpsA, Chain A"/>
    <property type="match status" value="1"/>
</dbReference>
<keyword evidence="3" id="KW-1185">Reference proteome</keyword>
<dbReference type="Proteomes" id="UP000316560">
    <property type="component" value="Unassembled WGS sequence"/>
</dbReference>
<gene>
    <name evidence="2" type="ORF">FB472_1978</name>
</gene>
<name>A0A8H2PV16_9MICO</name>
<organism evidence="2 3">
    <name type="scientific">Rhodoglobus vestalii</name>
    <dbReference type="NCBI Taxonomy" id="193384"/>
    <lineage>
        <taxon>Bacteria</taxon>
        <taxon>Bacillati</taxon>
        <taxon>Actinomycetota</taxon>
        <taxon>Actinomycetes</taxon>
        <taxon>Micrococcales</taxon>
        <taxon>Microbacteriaceae</taxon>
        <taxon>Rhodoglobus</taxon>
    </lineage>
</organism>
<evidence type="ECO:0000313" key="3">
    <source>
        <dbReference type="Proteomes" id="UP000316560"/>
    </source>
</evidence>
<dbReference type="GO" id="GO:0016779">
    <property type="term" value="F:nucleotidyltransferase activity"/>
    <property type="evidence" value="ECO:0007669"/>
    <property type="project" value="UniProtKB-ARBA"/>
</dbReference>
<proteinExistence type="predicted"/>
<dbReference type="RefSeq" id="WP_141990705.1">
    <property type="nucleotide sequence ID" value="NZ_VFRA01000001.1"/>
</dbReference>
<dbReference type="InterPro" id="IPR025877">
    <property type="entry name" value="MobA-like_NTP_Trfase"/>
</dbReference>
<dbReference type="EMBL" id="VFRA01000001">
    <property type="protein sequence ID" value="TQO20347.1"/>
    <property type="molecule type" value="Genomic_DNA"/>
</dbReference>
<dbReference type="InterPro" id="IPR029044">
    <property type="entry name" value="Nucleotide-diphossugar_trans"/>
</dbReference>
<feature type="domain" description="MobA-like NTP transferase" evidence="1">
    <location>
        <begin position="7"/>
        <end position="37"/>
    </location>
</feature>
<dbReference type="OrthoDB" id="4408226at2"/>
<dbReference type="SUPFAM" id="SSF53448">
    <property type="entry name" value="Nucleotide-diphospho-sugar transferases"/>
    <property type="match status" value="1"/>
</dbReference>
<dbReference type="Pfam" id="PF12804">
    <property type="entry name" value="NTP_transf_3"/>
    <property type="match status" value="1"/>
</dbReference>
<accession>A0A8H2PV16</accession>
<reference evidence="2 3" key="1">
    <citation type="submission" date="2019-06" db="EMBL/GenBank/DDBJ databases">
        <title>Sequencing the genomes of 1000 actinobacteria strains.</title>
        <authorList>
            <person name="Klenk H.-P."/>
        </authorList>
    </citation>
    <scope>NUCLEOTIDE SEQUENCE [LARGE SCALE GENOMIC DNA]</scope>
    <source>
        <strain evidence="2 3">DSM 21947</strain>
    </source>
</reference>
<protein>
    <submittedName>
        <fullName evidence="2">MobA-like NTP transferase protein</fullName>
    </submittedName>
</protein>
<sequence length="73" mass="7272">MLIDEAVLAGGRSSRLGSIAKASLQVDGHSLLDHAGAAVFVTREDPAFSGPAAALAAECEANRAGAPQPGTTK</sequence>